<reference evidence="2 3" key="1">
    <citation type="submission" date="2023-03" db="EMBL/GenBank/DDBJ databases">
        <title>Diaphorobacter basophil sp. nov., isolated from a sewage-treatment plant.</title>
        <authorList>
            <person name="Yang K."/>
        </authorList>
    </citation>
    <scope>NUCLEOTIDE SEQUENCE [LARGE SCALE GENOMIC DNA]</scope>
    <source>
        <strain evidence="2 3">Y-1</strain>
    </source>
</reference>
<protein>
    <submittedName>
        <fullName evidence="2">Uncharacterized protein</fullName>
    </submittedName>
</protein>
<dbReference type="Proteomes" id="UP001303211">
    <property type="component" value="Chromosome"/>
</dbReference>
<proteinExistence type="predicted"/>
<evidence type="ECO:0000256" key="1">
    <source>
        <dbReference type="SAM" id="MobiDB-lite"/>
    </source>
</evidence>
<name>A0ABZ0J2F8_9BURK</name>
<accession>A0ABZ0J2F8</accession>
<feature type="region of interest" description="Disordered" evidence="1">
    <location>
        <begin position="1"/>
        <end position="53"/>
    </location>
</feature>
<dbReference type="EMBL" id="CP136921">
    <property type="protein sequence ID" value="WOO31541.1"/>
    <property type="molecule type" value="Genomic_DNA"/>
</dbReference>
<organism evidence="2 3">
    <name type="scientific">Diaphorobacter limosus</name>
    <dbReference type="NCBI Taxonomy" id="3036128"/>
    <lineage>
        <taxon>Bacteria</taxon>
        <taxon>Pseudomonadati</taxon>
        <taxon>Pseudomonadota</taxon>
        <taxon>Betaproteobacteria</taxon>
        <taxon>Burkholderiales</taxon>
        <taxon>Comamonadaceae</taxon>
        <taxon>Diaphorobacter</taxon>
    </lineage>
</organism>
<sequence>MLVAAPDANSNASTVQSAMAKQEPPSSKQRRGATSSPRRSPKPQEPALDGGARRALQAAEHLLDARKSLLNKGLRALTPLPAFEDVLDQRIAAALRRLGYPDPAEIARLREQVTELQQRLEALGPVPKGRGCR</sequence>
<feature type="compositionally biased region" description="Polar residues" evidence="1">
    <location>
        <begin position="8"/>
        <end position="38"/>
    </location>
</feature>
<evidence type="ECO:0000313" key="3">
    <source>
        <dbReference type="Proteomes" id="UP001303211"/>
    </source>
</evidence>
<dbReference type="RefSeq" id="WP_317701020.1">
    <property type="nucleotide sequence ID" value="NZ_CP136921.1"/>
</dbReference>
<gene>
    <name evidence="2" type="ORF">P4826_14140</name>
</gene>
<evidence type="ECO:0000313" key="2">
    <source>
        <dbReference type="EMBL" id="WOO31541.1"/>
    </source>
</evidence>
<keyword evidence="3" id="KW-1185">Reference proteome</keyword>